<evidence type="ECO:0000313" key="2">
    <source>
        <dbReference type="Proteomes" id="UP001163387"/>
    </source>
</evidence>
<proteinExistence type="predicted"/>
<dbReference type="EMBL" id="AP026933">
    <property type="protein sequence ID" value="BDT04175.1"/>
    <property type="molecule type" value="Genomic_DNA"/>
</dbReference>
<gene>
    <name evidence="1" type="ORF">SHM_18210</name>
</gene>
<evidence type="ECO:0000313" key="1">
    <source>
        <dbReference type="EMBL" id="BDT04175.1"/>
    </source>
</evidence>
<dbReference type="RefSeq" id="WP_281748061.1">
    <property type="nucleotide sequence ID" value="NZ_AP026933.1"/>
</dbReference>
<dbReference type="Proteomes" id="UP001163387">
    <property type="component" value="Chromosome"/>
</dbReference>
<accession>A0ABM8BWG0</accession>
<reference evidence="1 2" key="1">
    <citation type="journal article" date="2022" name="Front. Microbiol.">
        <title>Male-killing mechanisms vary between Spiroplasma species.</title>
        <authorList>
            <person name="Arai H."/>
            <person name="Inoue M."/>
            <person name="Kageyama D."/>
        </authorList>
    </citation>
    <scope>NUCLEOTIDE SEQUENCE [LARGE SCALE GENOMIC DNA]</scope>
    <source>
        <strain evidence="2">sHm</strain>
    </source>
</reference>
<keyword evidence="2" id="KW-1185">Reference proteome</keyword>
<name>A0ABM8BWG0_9MOLU</name>
<sequence length="134" mass="15856">MIFFRKSTYLLGSSSIFLFLRLLLGLKIINIPHVYAGNSQTIFISETRYENKGHFAYLLDFKREECLKFNSFNQITIFFSINKCYLTIFFPKWNDNNQLLIEENINSNTYLNQMVLIIIGEESLLTFIWNNITT</sequence>
<organism evidence="1 2">
    <name type="scientific">Spiroplasma ixodetis</name>
    <dbReference type="NCBI Taxonomy" id="2141"/>
    <lineage>
        <taxon>Bacteria</taxon>
        <taxon>Bacillati</taxon>
        <taxon>Mycoplasmatota</taxon>
        <taxon>Mollicutes</taxon>
        <taxon>Entomoplasmatales</taxon>
        <taxon>Spiroplasmataceae</taxon>
        <taxon>Spiroplasma</taxon>
    </lineage>
</organism>
<protein>
    <submittedName>
        <fullName evidence="1">Uncharacterized protein</fullName>
    </submittedName>
</protein>